<dbReference type="PATRIC" id="fig|86416.3.peg.2521"/>
<dbReference type="Proteomes" id="UP000013523">
    <property type="component" value="Chromosome"/>
</dbReference>
<dbReference type="KEGG" id="cpas:Clopa_2537"/>
<dbReference type="HOGENOM" id="CLU_042013_1_0_9"/>
<sequence length="423" mass="48972">MRKKKKLKGFRFQPFSLKQKKLMFFWEKGSPFADKDIVIADGAIRSGKTIACICSFIRWSLKHFTGENFILAGKTIGSLKKNVIGPMQQILKSWNLDYTYNRSENFIVIGDNTYYMYDANTEASQDKLQGLTAAGALADEGALFPQSFIDQMIGRCSVDGAKIFINCNPGSPYHFLKTELIDKAKEKNILYLHFTMDDNLSLSERVKERFRRMFSGVFFKRYILGLWVQAEGIIYDMFDEIKHKVKTIQRAYKEFYVSCDYGTQNATVFLLWGKSLDKWYLVDEYYYSGRDKGKQKTDNEYYEDLEKFVGERRIKAVVIDPSAASFIALIRSKGRFSVKQAKNDVLEGIRNVASALNDSLLQFNDKCLNTFKEFFSYIWDEKAIQRGEDKPVKVMDHAMDALRYFVNTVLYRNITGPLQVKNL</sequence>
<organism evidence="1 2">
    <name type="scientific">Clostridium pasteurianum BC1</name>
    <dbReference type="NCBI Taxonomy" id="86416"/>
    <lineage>
        <taxon>Bacteria</taxon>
        <taxon>Bacillati</taxon>
        <taxon>Bacillota</taxon>
        <taxon>Clostridia</taxon>
        <taxon>Eubacteriales</taxon>
        <taxon>Clostridiaceae</taxon>
        <taxon>Clostridium</taxon>
    </lineage>
</organism>
<name>R4K2R1_CLOPA</name>
<reference evidence="1 2" key="1">
    <citation type="submission" date="2012-01" db="EMBL/GenBank/DDBJ databases">
        <title>Complete sequence of chromosome of Clostridium pasteurianum BC1.</title>
        <authorList>
            <consortium name="US DOE Joint Genome Institute"/>
            <person name="Lucas S."/>
            <person name="Han J."/>
            <person name="Lapidus A."/>
            <person name="Cheng J.-F."/>
            <person name="Goodwin L."/>
            <person name="Pitluck S."/>
            <person name="Peters L."/>
            <person name="Mikhailova N."/>
            <person name="Teshima H."/>
            <person name="Detter J.C."/>
            <person name="Han C."/>
            <person name="Tapia R."/>
            <person name="Land M."/>
            <person name="Hauser L."/>
            <person name="Kyrpides N."/>
            <person name="Ivanova N."/>
            <person name="Pagani I."/>
            <person name="Dunn J."/>
            <person name="Taghavi S."/>
            <person name="Francis A."/>
            <person name="van der Lelie D."/>
            <person name="Woyke T."/>
        </authorList>
    </citation>
    <scope>NUCLEOTIDE SEQUENCE [LARGE SCALE GENOMIC DNA]</scope>
    <source>
        <strain evidence="1 2">BC1</strain>
    </source>
</reference>
<dbReference type="eggNOG" id="COG1783">
    <property type="taxonomic scope" value="Bacteria"/>
</dbReference>
<dbReference type="STRING" id="86416.Clopa_2537"/>
<proteinExistence type="predicted"/>
<keyword evidence="2" id="KW-1185">Reference proteome</keyword>
<protein>
    <submittedName>
        <fullName evidence="1">Phage terminase, large subunit, PBSX family</fullName>
    </submittedName>
</protein>
<evidence type="ECO:0000313" key="1">
    <source>
        <dbReference type="EMBL" id="AGK97397.1"/>
    </source>
</evidence>
<dbReference type="Gene3D" id="3.40.50.300">
    <property type="entry name" value="P-loop containing nucleotide triphosphate hydrolases"/>
    <property type="match status" value="1"/>
</dbReference>
<dbReference type="NCBIfam" id="TIGR01547">
    <property type="entry name" value="phage_term_2"/>
    <property type="match status" value="1"/>
</dbReference>
<dbReference type="Gene3D" id="3.30.420.280">
    <property type="match status" value="1"/>
</dbReference>
<evidence type="ECO:0000313" key="2">
    <source>
        <dbReference type="Proteomes" id="UP000013523"/>
    </source>
</evidence>
<dbReference type="RefSeq" id="WP_015615697.1">
    <property type="nucleotide sequence ID" value="NC_021182.1"/>
</dbReference>
<dbReference type="EMBL" id="CP003261">
    <property type="protein sequence ID" value="AGK97397.1"/>
    <property type="molecule type" value="Genomic_DNA"/>
</dbReference>
<dbReference type="AlphaFoldDB" id="R4K2R1"/>
<accession>R4K2R1</accession>
<dbReference type="InterPro" id="IPR006437">
    <property type="entry name" value="Phage_terminase_lsu"/>
</dbReference>
<dbReference type="Pfam" id="PF03237">
    <property type="entry name" value="Terminase_6N"/>
    <property type="match status" value="1"/>
</dbReference>
<dbReference type="InterPro" id="IPR027417">
    <property type="entry name" value="P-loop_NTPase"/>
</dbReference>
<gene>
    <name evidence="1" type="ORF">Clopa_2537</name>
</gene>